<evidence type="ECO:0000313" key="2">
    <source>
        <dbReference type="Proteomes" id="UP000193136"/>
    </source>
</evidence>
<comment type="caution">
    <text evidence="1">The sequence shown here is derived from an EMBL/GenBank/DDBJ whole genome shotgun (WGS) entry which is preliminary data.</text>
</comment>
<dbReference type="InterPro" id="IPR003718">
    <property type="entry name" value="OsmC/Ohr_fam"/>
</dbReference>
<dbReference type="InterPro" id="IPR015946">
    <property type="entry name" value="KH_dom-like_a/b"/>
</dbReference>
<protein>
    <submittedName>
        <fullName evidence="1">Osmotically inducible protein OsmC</fullName>
    </submittedName>
</protein>
<name>A0A1X0Y3Q2_9BACT</name>
<dbReference type="RefSeq" id="WP_085010540.1">
    <property type="nucleotide sequence ID" value="NZ_NAAD01000010.1"/>
</dbReference>
<keyword evidence="2" id="KW-1185">Reference proteome</keyword>
<dbReference type="InterPro" id="IPR036102">
    <property type="entry name" value="OsmC/Ohrsf"/>
</dbReference>
<dbReference type="PANTHER" id="PTHR39624">
    <property type="entry name" value="PROTEIN INVOLVED IN RIMO-MEDIATED BETA-METHYLTHIOLATION OF RIBOSOMAL PROTEIN S12 YCAO"/>
    <property type="match status" value="1"/>
</dbReference>
<sequence length="128" mass="13899">MKISFPGGVAVQADYKGFSILSDQPEANGGTDQAPSPFDLFLAALGNCAGFFALRFCQQRQLDTNGLQLTLEGDWDAATHRLAKVNITIHLPEGFPEKYRAAIIKATDQCAVKRAILDPPEFSVKTLT</sequence>
<evidence type="ECO:0000313" key="1">
    <source>
        <dbReference type="EMBL" id="ORJ59800.1"/>
    </source>
</evidence>
<reference evidence="1 2" key="1">
    <citation type="submission" date="2017-03" db="EMBL/GenBank/DDBJ databases">
        <title>Genome sequence of Geothermobacter sp. EPR-M, Deep-Sea Iron Reducer.</title>
        <authorList>
            <person name="Tully B."/>
            <person name="Savalia P."/>
            <person name="Abuyen K."/>
            <person name="Baughan C."/>
            <person name="Romero E."/>
            <person name="Ronkowski C."/>
            <person name="Torres B."/>
            <person name="Tremblay J."/>
            <person name="Trujillo A."/>
            <person name="Tyler M."/>
            <person name="Perez-Rodriguez I."/>
            <person name="Amend J."/>
        </authorList>
    </citation>
    <scope>NUCLEOTIDE SEQUENCE [LARGE SCALE GENOMIC DNA]</scope>
    <source>
        <strain evidence="1 2">EPR-M</strain>
    </source>
</reference>
<dbReference type="EMBL" id="NAAD01000010">
    <property type="protein sequence ID" value="ORJ59800.1"/>
    <property type="molecule type" value="Genomic_DNA"/>
</dbReference>
<organism evidence="1 2">
    <name type="scientific">Geothermobacter hydrogeniphilus</name>
    <dbReference type="NCBI Taxonomy" id="1969733"/>
    <lineage>
        <taxon>Bacteria</taxon>
        <taxon>Pseudomonadati</taxon>
        <taxon>Thermodesulfobacteriota</taxon>
        <taxon>Desulfuromonadia</taxon>
        <taxon>Desulfuromonadales</taxon>
        <taxon>Geothermobacteraceae</taxon>
        <taxon>Geothermobacter</taxon>
    </lineage>
</organism>
<dbReference type="PANTHER" id="PTHR39624:SF2">
    <property type="entry name" value="OSMC-LIKE PROTEIN"/>
    <property type="match status" value="1"/>
</dbReference>
<dbReference type="Gene3D" id="3.30.300.20">
    <property type="match status" value="1"/>
</dbReference>
<dbReference type="Pfam" id="PF02566">
    <property type="entry name" value="OsmC"/>
    <property type="match status" value="1"/>
</dbReference>
<dbReference type="AlphaFoldDB" id="A0A1X0Y3Q2"/>
<proteinExistence type="predicted"/>
<dbReference type="STRING" id="1969733.B5V00_08990"/>
<accession>A0A1X0Y3Q2</accession>
<dbReference type="OrthoDB" id="290036at2"/>
<gene>
    <name evidence="1" type="ORF">B5V00_08990</name>
</gene>
<dbReference type="Proteomes" id="UP000193136">
    <property type="component" value="Unassembled WGS sequence"/>
</dbReference>
<dbReference type="SUPFAM" id="SSF82784">
    <property type="entry name" value="OsmC-like"/>
    <property type="match status" value="1"/>
</dbReference>